<dbReference type="PROSITE" id="PS51063">
    <property type="entry name" value="HTH_CRP_2"/>
    <property type="match status" value="1"/>
</dbReference>
<dbReference type="InterPro" id="IPR050397">
    <property type="entry name" value="Env_Response_Regulators"/>
</dbReference>
<feature type="domain" description="HTH cro/C1-type" evidence="5">
    <location>
        <begin position="174"/>
        <end position="195"/>
    </location>
</feature>
<evidence type="ECO:0008006" key="9">
    <source>
        <dbReference type="Google" id="ProtNLM"/>
    </source>
</evidence>
<evidence type="ECO:0000259" key="6">
    <source>
        <dbReference type="PROSITE" id="PS51063"/>
    </source>
</evidence>
<dbReference type="PROSITE" id="PS50042">
    <property type="entry name" value="CNMP_BINDING_3"/>
    <property type="match status" value="1"/>
</dbReference>
<dbReference type="GO" id="GO:0003700">
    <property type="term" value="F:DNA-binding transcription factor activity"/>
    <property type="evidence" value="ECO:0007669"/>
    <property type="project" value="TreeGrafter"/>
</dbReference>
<keyword evidence="3" id="KW-0804">Transcription</keyword>
<evidence type="ECO:0000313" key="8">
    <source>
        <dbReference type="Proteomes" id="UP000242561"/>
    </source>
</evidence>
<dbReference type="InterPro" id="IPR001387">
    <property type="entry name" value="Cro/C1-type_HTH"/>
</dbReference>
<dbReference type="GO" id="GO:0003677">
    <property type="term" value="F:DNA binding"/>
    <property type="evidence" value="ECO:0007669"/>
    <property type="project" value="UniProtKB-KW"/>
</dbReference>
<accession>A0A1L3JBR6</accession>
<evidence type="ECO:0000259" key="4">
    <source>
        <dbReference type="PROSITE" id="PS50042"/>
    </source>
</evidence>
<dbReference type="GO" id="GO:0005829">
    <property type="term" value="C:cytosol"/>
    <property type="evidence" value="ECO:0007669"/>
    <property type="project" value="TreeGrafter"/>
</dbReference>
<dbReference type="Pfam" id="PF13545">
    <property type="entry name" value="HTH_Crp_2"/>
    <property type="match status" value="1"/>
</dbReference>
<evidence type="ECO:0000259" key="5">
    <source>
        <dbReference type="PROSITE" id="PS50943"/>
    </source>
</evidence>
<dbReference type="OrthoDB" id="9779457at2"/>
<dbReference type="Gene3D" id="1.10.10.10">
    <property type="entry name" value="Winged helix-like DNA-binding domain superfamily/Winged helix DNA-binding domain"/>
    <property type="match status" value="1"/>
</dbReference>
<keyword evidence="2" id="KW-0238">DNA-binding</keyword>
<dbReference type="Pfam" id="PF00027">
    <property type="entry name" value="cNMP_binding"/>
    <property type="match status" value="1"/>
</dbReference>
<gene>
    <name evidence="7" type="ORF">LPB140_07030</name>
</gene>
<dbReference type="AlphaFoldDB" id="A0A1L3JBR6"/>
<dbReference type="InterPro" id="IPR000595">
    <property type="entry name" value="cNMP-bd_dom"/>
</dbReference>
<dbReference type="InterPro" id="IPR036390">
    <property type="entry name" value="WH_DNA-bd_sf"/>
</dbReference>
<organism evidence="7 8">
    <name type="scientific">Sphingorhabdus lutea</name>
    <dbReference type="NCBI Taxonomy" id="1913578"/>
    <lineage>
        <taxon>Bacteria</taxon>
        <taxon>Pseudomonadati</taxon>
        <taxon>Pseudomonadota</taxon>
        <taxon>Alphaproteobacteria</taxon>
        <taxon>Sphingomonadales</taxon>
        <taxon>Sphingomonadaceae</taxon>
        <taxon>Sphingorhabdus</taxon>
    </lineage>
</organism>
<dbReference type="SUPFAM" id="SSF51206">
    <property type="entry name" value="cAMP-binding domain-like"/>
    <property type="match status" value="1"/>
</dbReference>
<dbReference type="PANTHER" id="PTHR24567">
    <property type="entry name" value="CRP FAMILY TRANSCRIPTIONAL REGULATORY PROTEIN"/>
    <property type="match status" value="1"/>
</dbReference>
<dbReference type="InterPro" id="IPR014710">
    <property type="entry name" value="RmlC-like_jellyroll"/>
</dbReference>
<keyword evidence="8" id="KW-1185">Reference proteome</keyword>
<reference evidence="7 8" key="1">
    <citation type="submission" date="2016-11" db="EMBL/GenBank/DDBJ databases">
        <title>Sphingorhabdus sp. LPB0140, isolated from marine environment.</title>
        <authorList>
            <person name="Kim E."/>
            <person name="Yi H."/>
        </authorList>
    </citation>
    <scope>NUCLEOTIDE SEQUENCE [LARGE SCALE GENOMIC DNA]</scope>
    <source>
        <strain evidence="7 8">LPB0140</strain>
    </source>
</reference>
<dbReference type="InterPro" id="IPR018490">
    <property type="entry name" value="cNMP-bd_dom_sf"/>
</dbReference>
<dbReference type="PROSITE" id="PS50943">
    <property type="entry name" value="HTH_CROC1"/>
    <property type="match status" value="1"/>
</dbReference>
<sequence length="224" mass="25551">MNDSRDNKADDIILPVGLEQEACDDVKKCIYKSDLKEGALIFSQGDAPLYYYYLIKGHVRVSKITVNGAEVQLAKLSAPYWFGEMSFLDGAPRTHNAIAASDIRLGKIAISDMQYLMQTHKDFYHMLVRQLCHHTRLLYAAADDFLLLSPEQRLAKQFLKLFNEQKGLSPKIPLTQDEIARMIGVSRQSVSRILRKWANKEIIQRKYGYIIIMNVDSLKSILAP</sequence>
<dbReference type="KEGG" id="sphl:LPB140_07030"/>
<dbReference type="SUPFAM" id="SSF46785">
    <property type="entry name" value="Winged helix' DNA-binding domain"/>
    <property type="match status" value="1"/>
</dbReference>
<protein>
    <recommendedName>
        <fullName evidence="9">Crp/Fnr family transcriptional regulator</fullName>
    </recommendedName>
</protein>
<dbReference type="STRING" id="1913578.LPB140_07030"/>
<dbReference type="RefSeq" id="WP_072559227.1">
    <property type="nucleotide sequence ID" value="NZ_CP018154.1"/>
</dbReference>
<evidence type="ECO:0000256" key="3">
    <source>
        <dbReference type="ARBA" id="ARBA00023163"/>
    </source>
</evidence>
<dbReference type="PANTHER" id="PTHR24567:SF68">
    <property type="entry name" value="DNA-BINDING TRANSCRIPTIONAL DUAL REGULATOR CRP"/>
    <property type="match status" value="1"/>
</dbReference>
<dbReference type="InterPro" id="IPR036388">
    <property type="entry name" value="WH-like_DNA-bd_sf"/>
</dbReference>
<name>A0A1L3JBR6_9SPHN</name>
<dbReference type="Gene3D" id="2.60.120.10">
    <property type="entry name" value="Jelly Rolls"/>
    <property type="match status" value="1"/>
</dbReference>
<dbReference type="CDD" id="cd00038">
    <property type="entry name" value="CAP_ED"/>
    <property type="match status" value="1"/>
</dbReference>
<proteinExistence type="predicted"/>
<evidence type="ECO:0000256" key="2">
    <source>
        <dbReference type="ARBA" id="ARBA00023125"/>
    </source>
</evidence>
<dbReference type="InterPro" id="IPR012318">
    <property type="entry name" value="HTH_CRP"/>
</dbReference>
<dbReference type="Proteomes" id="UP000242561">
    <property type="component" value="Chromosome"/>
</dbReference>
<dbReference type="SMART" id="SM00419">
    <property type="entry name" value="HTH_CRP"/>
    <property type="match status" value="1"/>
</dbReference>
<dbReference type="EMBL" id="CP018154">
    <property type="protein sequence ID" value="APG62576.1"/>
    <property type="molecule type" value="Genomic_DNA"/>
</dbReference>
<feature type="domain" description="Cyclic nucleotide-binding" evidence="4">
    <location>
        <begin position="14"/>
        <end position="134"/>
    </location>
</feature>
<feature type="domain" description="HTH crp-type" evidence="6">
    <location>
        <begin position="148"/>
        <end position="216"/>
    </location>
</feature>
<evidence type="ECO:0000256" key="1">
    <source>
        <dbReference type="ARBA" id="ARBA00023015"/>
    </source>
</evidence>
<keyword evidence="1" id="KW-0805">Transcription regulation</keyword>
<dbReference type="SMART" id="SM00100">
    <property type="entry name" value="cNMP"/>
    <property type="match status" value="1"/>
</dbReference>
<evidence type="ECO:0000313" key="7">
    <source>
        <dbReference type="EMBL" id="APG62576.1"/>
    </source>
</evidence>